<organism evidence="6 7">
    <name type="scientific">Natranaerobius thermophilus (strain ATCC BAA-1301 / DSM 18059 / JW/NM-WN-LF)</name>
    <dbReference type="NCBI Taxonomy" id="457570"/>
    <lineage>
        <taxon>Bacteria</taxon>
        <taxon>Bacillati</taxon>
        <taxon>Bacillota</taxon>
        <taxon>Clostridia</taxon>
        <taxon>Natranaerobiales</taxon>
        <taxon>Natranaerobiaceae</taxon>
        <taxon>Natranaerobius</taxon>
    </lineage>
</organism>
<protein>
    <recommendedName>
        <fullName evidence="3">Ribosome hibernation promoting factor</fullName>
        <shortName evidence="3">HPF</shortName>
    </recommendedName>
</protein>
<dbReference type="STRING" id="457570.Nther_2222"/>
<dbReference type="PANTHER" id="PTHR33231:SF1">
    <property type="entry name" value="30S RIBOSOMAL PROTEIN"/>
    <property type="match status" value="1"/>
</dbReference>
<dbReference type="PANTHER" id="PTHR33231">
    <property type="entry name" value="30S RIBOSOMAL PROTEIN"/>
    <property type="match status" value="1"/>
</dbReference>
<reference evidence="6 7" key="2">
    <citation type="journal article" date="2011" name="J. Bacteriol.">
        <title>Complete genome sequence of the anaerobic, halophilic alkalithermophile Natranaerobius thermophilus JW/NM-WN-LF.</title>
        <authorList>
            <person name="Zhao B."/>
            <person name="Mesbah N.M."/>
            <person name="Dalin E."/>
            <person name="Goodwin L."/>
            <person name="Nolan M."/>
            <person name="Pitluck S."/>
            <person name="Chertkov O."/>
            <person name="Brettin T.S."/>
            <person name="Han J."/>
            <person name="Larimer F.W."/>
            <person name="Land M.L."/>
            <person name="Hauser L."/>
            <person name="Kyrpides N."/>
            <person name="Wiegel J."/>
        </authorList>
    </citation>
    <scope>NUCLEOTIDE SEQUENCE [LARGE SCALE GENOMIC DNA]</scope>
    <source>
        <strain evidence="7">ATCC BAA-1301 / DSM 18059 / JW/NM-WN-LF</strain>
    </source>
</reference>
<evidence type="ECO:0000256" key="1">
    <source>
        <dbReference type="ARBA" id="ARBA00022490"/>
    </source>
</evidence>
<comment type="similarity">
    <text evidence="3">Belongs to the HPF/YfiA ribosome-associated protein family. Long HPF subfamily.</text>
</comment>
<keyword evidence="2 3" id="KW-0810">Translation regulation</keyword>
<dbReference type="InParanoid" id="B2A816"/>
<keyword evidence="1 3" id="KW-0963">Cytoplasm</keyword>
<evidence type="ECO:0000313" key="6">
    <source>
        <dbReference type="EMBL" id="ACB85788.1"/>
    </source>
</evidence>
<feature type="domain" description="Sigma 54 modulation/S30EA ribosomal protein C-terminal" evidence="5">
    <location>
        <begin position="119"/>
        <end position="172"/>
    </location>
</feature>
<dbReference type="EMBL" id="CP001034">
    <property type="protein sequence ID" value="ACB85788.1"/>
    <property type="molecule type" value="Genomic_DNA"/>
</dbReference>
<evidence type="ECO:0000256" key="2">
    <source>
        <dbReference type="ARBA" id="ARBA00022845"/>
    </source>
</evidence>
<name>B2A816_NATTJ</name>
<proteinExistence type="inferred from homology"/>
<dbReference type="AlphaFoldDB" id="B2A816"/>
<dbReference type="InterPro" id="IPR034694">
    <property type="entry name" value="HPF_long/plastid"/>
</dbReference>
<keyword evidence="6" id="KW-0687">Ribonucleoprotein</keyword>
<dbReference type="GO" id="GO:0022627">
    <property type="term" value="C:cytosolic small ribosomal subunit"/>
    <property type="evidence" value="ECO:0007669"/>
    <property type="project" value="TreeGrafter"/>
</dbReference>
<dbReference type="Pfam" id="PF02482">
    <property type="entry name" value="Ribosomal_S30AE"/>
    <property type="match status" value="1"/>
</dbReference>
<reference evidence="6 7" key="1">
    <citation type="submission" date="2008-04" db="EMBL/GenBank/DDBJ databases">
        <title>Complete sequence of chromosome of Natranaerobius thermophilus JW/NM-WN-LF.</title>
        <authorList>
            <consortium name="US DOE Joint Genome Institute"/>
            <person name="Copeland A."/>
            <person name="Lucas S."/>
            <person name="Lapidus A."/>
            <person name="Glavina del Rio T."/>
            <person name="Dalin E."/>
            <person name="Tice H."/>
            <person name="Bruce D."/>
            <person name="Goodwin L."/>
            <person name="Pitluck S."/>
            <person name="Chertkov O."/>
            <person name="Brettin T."/>
            <person name="Detter J.C."/>
            <person name="Han C."/>
            <person name="Kuske C.R."/>
            <person name="Schmutz J."/>
            <person name="Larimer F."/>
            <person name="Land M."/>
            <person name="Hauser L."/>
            <person name="Kyrpides N."/>
            <person name="Lykidis A."/>
            <person name="Mesbah N.M."/>
            <person name="Wiegel J."/>
        </authorList>
    </citation>
    <scope>NUCLEOTIDE SEQUENCE [LARGE SCALE GENOMIC DNA]</scope>
    <source>
        <strain evidence="7">ATCC BAA-1301 / DSM 18059 / JW/NM-WN-LF</strain>
    </source>
</reference>
<dbReference type="Pfam" id="PF16321">
    <property type="entry name" value="Ribosom_S30AE_C"/>
    <property type="match status" value="1"/>
</dbReference>
<dbReference type="Gene3D" id="3.30.160.100">
    <property type="entry name" value="Ribosome hibernation promotion factor-like"/>
    <property type="match status" value="1"/>
</dbReference>
<dbReference type="HOGENOM" id="CLU_071472_0_3_9"/>
<gene>
    <name evidence="3" type="primary">hpf</name>
    <name evidence="6" type="ordered locus">Nther_2222</name>
</gene>
<dbReference type="InterPro" id="IPR032528">
    <property type="entry name" value="Ribosom_S30AE_C"/>
</dbReference>
<dbReference type="FunFam" id="3.30.505.50:FF:000001">
    <property type="entry name" value="Ribosome hibernation promoting factor"/>
    <property type="match status" value="1"/>
</dbReference>
<feature type="coiled-coil region" evidence="4">
    <location>
        <begin position="74"/>
        <end position="101"/>
    </location>
</feature>
<keyword evidence="6" id="KW-0689">Ribosomal protein</keyword>
<sequence>MSLKLTISGKNIDVTNALKEHIQRRFAKLDKHFDDTVEAQVTLSVIKDNHNVEATMFLNGGMLVRGEQSTGDMYASVDQVIDKVERQIKKHKTKINRKLRQSGGSLLKEGAESTEEGKDPEIVKTKRFAIKPMTPEEAVLQMELIGHDFFVFRNAETEEVNVVYRRKDGNYGQIEPEV</sequence>
<evidence type="ECO:0000256" key="4">
    <source>
        <dbReference type="SAM" id="Coils"/>
    </source>
</evidence>
<comment type="subcellular location">
    <subcellularLocation>
        <location evidence="3">Cytoplasm</location>
    </subcellularLocation>
</comment>
<evidence type="ECO:0000313" key="7">
    <source>
        <dbReference type="Proteomes" id="UP000001683"/>
    </source>
</evidence>
<dbReference type="Proteomes" id="UP000001683">
    <property type="component" value="Chromosome"/>
</dbReference>
<keyword evidence="7" id="KW-1185">Reference proteome</keyword>
<accession>B2A816</accession>
<dbReference type="FunCoup" id="B2A816">
    <property type="interactions" value="309"/>
</dbReference>
<comment type="subunit">
    <text evidence="3">Interacts with 100S ribosomes.</text>
</comment>
<keyword evidence="4" id="KW-0175">Coiled coil</keyword>
<dbReference type="SUPFAM" id="SSF69754">
    <property type="entry name" value="Ribosome binding protein Y (YfiA homologue)"/>
    <property type="match status" value="1"/>
</dbReference>
<dbReference type="InterPro" id="IPR050574">
    <property type="entry name" value="HPF/YfiA_ribosome-assoc"/>
</dbReference>
<dbReference type="NCBIfam" id="TIGR00741">
    <property type="entry name" value="yfiA"/>
    <property type="match status" value="1"/>
</dbReference>
<evidence type="ECO:0000259" key="5">
    <source>
        <dbReference type="Pfam" id="PF16321"/>
    </source>
</evidence>
<dbReference type="HAMAP" id="MF_00839">
    <property type="entry name" value="HPF"/>
    <property type="match status" value="1"/>
</dbReference>
<dbReference type="InterPro" id="IPR003489">
    <property type="entry name" value="RHF/RaiA"/>
</dbReference>
<dbReference type="GO" id="GO:0043024">
    <property type="term" value="F:ribosomal small subunit binding"/>
    <property type="evidence" value="ECO:0007669"/>
    <property type="project" value="TreeGrafter"/>
</dbReference>
<comment type="function">
    <text evidence="3">Required for dimerization of active 70S ribosomes into 100S ribosomes in stationary phase; 100S ribosomes are translationally inactive and sometimes present during exponential growth.</text>
</comment>
<dbReference type="KEGG" id="nth:Nther_2222"/>
<dbReference type="Gene3D" id="3.30.505.50">
    <property type="entry name" value="Sigma 54 modulation/S30EA ribosomal protein, C-terminal domain"/>
    <property type="match status" value="1"/>
</dbReference>
<dbReference type="CDD" id="cd00552">
    <property type="entry name" value="RaiA"/>
    <property type="match status" value="1"/>
</dbReference>
<dbReference type="GO" id="GO:0045900">
    <property type="term" value="P:negative regulation of translational elongation"/>
    <property type="evidence" value="ECO:0007669"/>
    <property type="project" value="TreeGrafter"/>
</dbReference>
<evidence type="ECO:0000256" key="3">
    <source>
        <dbReference type="HAMAP-Rule" id="MF_00839"/>
    </source>
</evidence>
<dbReference type="InterPro" id="IPR038416">
    <property type="entry name" value="Ribosom_S30AE_C_sf"/>
</dbReference>
<dbReference type="InterPro" id="IPR036567">
    <property type="entry name" value="RHF-like"/>
</dbReference>
<dbReference type="eggNOG" id="COG1544">
    <property type="taxonomic scope" value="Bacteria"/>
</dbReference>